<dbReference type="EMBL" id="PJQY01002649">
    <property type="protein sequence ID" value="PQP91899.1"/>
    <property type="molecule type" value="Genomic_DNA"/>
</dbReference>
<sequence length="95" mass="10304">MAKRFLLQKWSGPSLCKSGRVYPCKSGRAYPCKIGRMPPFVKVVGHFSKSWVRSDFLLAHPGTLLTTLGQAKLGRGSSAEGISAGVSGKYFRRGS</sequence>
<evidence type="ECO:0000313" key="1">
    <source>
        <dbReference type="EMBL" id="PQP91899.1"/>
    </source>
</evidence>
<name>A0A314XIL0_PRUYE</name>
<keyword evidence="2" id="KW-1185">Reference proteome</keyword>
<gene>
    <name evidence="1" type="ORF">Pyn_29188</name>
</gene>
<accession>A0A314XIL0</accession>
<comment type="caution">
    <text evidence="1">The sequence shown here is derived from an EMBL/GenBank/DDBJ whole genome shotgun (WGS) entry which is preliminary data.</text>
</comment>
<proteinExistence type="predicted"/>
<reference evidence="1 2" key="1">
    <citation type="submission" date="2018-02" db="EMBL/GenBank/DDBJ databases">
        <title>Draft genome of wild Prunus yedoensis var. nudiflora.</title>
        <authorList>
            <person name="Baek S."/>
            <person name="Kim J.-H."/>
            <person name="Choi K."/>
            <person name="Kim G.-B."/>
            <person name="Cho A."/>
            <person name="Jang H."/>
            <person name="Shin C.-H."/>
            <person name="Yu H.-J."/>
            <person name="Mun J.-H."/>
        </authorList>
    </citation>
    <scope>NUCLEOTIDE SEQUENCE [LARGE SCALE GENOMIC DNA]</scope>
    <source>
        <strain evidence="2">cv. Jeju island</strain>
        <tissue evidence="1">Leaf</tissue>
    </source>
</reference>
<organism evidence="1 2">
    <name type="scientific">Prunus yedoensis var. nudiflora</name>
    <dbReference type="NCBI Taxonomy" id="2094558"/>
    <lineage>
        <taxon>Eukaryota</taxon>
        <taxon>Viridiplantae</taxon>
        <taxon>Streptophyta</taxon>
        <taxon>Embryophyta</taxon>
        <taxon>Tracheophyta</taxon>
        <taxon>Spermatophyta</taxon>
        <taxon>Magnoliopsida</taxon>
        <taxon>eudicotyledons</taxon>
        <taxon>Gunneridae</taxon>
        <taxon>Pentapetalae</taxon>
        <taxon>rosids</taxon>
        <taxon>fabids</taxon>
        <taxon>Rosales</taxon>
        <taxon>Rosaceae</taxon>
        <taxon>Amygdaloideae</taxon>
        <taxon>Amygdaleae</taxon>
        <taxon>Prunus</taxon>
    </lineage>
</organism>
<protein>
    <submittedName>
        <fullName evidence="1">Uncharacterized protein</fullName>
    </submittedName>
</protein>
<dbReference type="AlphaFoldDB" id="A0A314XIL0"/>
<evidence type="ECO:0000313" key="2">
    <source>
        <dbReference type="Proteomes" id="UP000250321"/>
    </source>
</evidence>
<dbReference type="Proteomes" id="UP000250321">
    <property type="component" value="Unassembled WGS sequence"/>
</dbReference>